<feature type="transmembrane region" description="Helical" evidence="7">
    <location>
        <begin position="109"/>
        <end position="126"/>
    </location>
</feature>
<evidence type="ECO:0000256" key="5">
    <source>
        <dbReference type="ARBA" id="ARBA00022989"/>
    </source>
</evidence>
<dbReference type="Pfam" id="PF07690">
    <property type="entry name" value="MFS_1"/>
    <property type="match status" value="1"/>
</dbReference>
<feature type="transmembrane region" description="Helical" evidence="7">
    <location>
        <begin position="133"/>
        <end position="152"/>
    </location>
</feature>
<sequence length="498" mass="51640">MTAERNPWSALTALVVGYFMVVLDMTIVAVANPVIMESLNTGVSQVVWATSAYLLTFAALLLPAGRLGDYLGPRSVYLWGLALFTLASLGCGLADSVTVLIAARAVQGVGAAMVTPQTMAMITRIFPPERRSAAMSLWGGVAGLANLVGPLLGGVLADQVGWEWIFFSNVPVGAAGLILAIRFVPVLTSHTSERRRRFDIPGVVLSFTGMFLLVFGIQEGGNRGWEAWLGWMIAAGVAVLVVFTVYQGRTTREPLLPLSIFRDRNFALSSVAVAAAAAAVAAIMVPLYFYLEQVRSLSGVGAGLLLAPMAILAMLFVPVVGMFGDRLHPRLIPVAGFTLFAATLMGFATLMTPDSPIPVFLVGAALAGIANACLWPSLAVTATLNLPLHQAGAGAGAYNTMRQVGSVLGSAAIAAVVASRMAVHDLGGERAAAEGVAAGEVPESAMAAFGAALSESMYLPVALLVLGAVTAAFIIRRATDAAPAPAPAPAPPKQQAED</sequence>
<feature type="transmembrane region" description="Helical" evidence="7">
    <location>
        <begin position="357"/>
        <end position="384"/>
    </location>
</feature>
<gene>
    <name evidence="9" type="ORF">GCM10022402_35210</name>
</gene>
<keyword evidence="2" id="KW-0813">Transport</keyword>
<dbReference type="CDD" id="cd17321">
    <property type="entry name" value="MFS_MMR_MDR_like"/>
    <property type="match status" value="1"/>
</dbReference>
<comment type="subcellular location">
    <subcellularLocation>
        <location evidence="1">Cell membrane</location>
        <topology evidence="1">Multi-pass membrane protein</topology>
    </subcellularLocation>
</comment>
<dbReference type="RefSeq" id="WP_344973244.1">
    <property type="nucleotide sequence ID" value="NZ_BAABDD010000018.1"/>
</dbReference>
<feature type="transmembrane region" description="Helical" evidence="7">
    <location>
        <begin position="228"/>
        <end position="246"/>
    </location>
</feature>
<evidence type="ECO:0000256" key="2">
    <source>
        <dbReference type="ARBA" id="ARBA00022448"/>
    </source>
</evidence>
<organism evidence="9 10">
    <name type="scientific">Salinactinospora qingdaonensis</name>
    <dbReference type="NCBI Taxonomy" id="702744"/>
    <lineage>
        <taxon>Bacteria</taxon>
        <taxon>Bacillati</taxon>
        <taxon>Actinomycetota</taxon>
        <taxon>Actinomycetes</taxon>
        <taxon>Streptosporangiales</taxon>
        <taxon>Nocardiopsidaceae</taxon>
        <taxon>Salinactinospora</taxon>
    </lineage>
</organism>
<dbReference type="PRINTS" id="PR01036">
    <property type="entry name" value="TCRTETB"/>
</dbReference>
<proteinExistence type="predicted"/>
<dbReference type="InterPro" id="IPR036259">
    <property type="entry name" value="MFS_trans_sf"/>
</dbReference>
<evidence type="ECO:0000256" key="7">
    <source>
        <dbReference type="SAM" id="Phobius"/>
    </source>
</evidence>
<feature type="transmembrane region" description="Helical" evidence="7">
    <location>
        <begin position="404"/>
        <end position="423"/>
    </location>
</feature>
<keyword evidence="4 7" id="KW-0812">Transmembrane</keyword>
<reference evidence="10" key="1">
    <citation type="journal article" date="2019" name="Int. J. Syst. Evol. Microbiol.">
        <title>The Global Catalogue of Microorganisms (GCM) 10K type strain sequencing project: providing services to taxonomists for standard genome sequencing and annotation.</title>
        <authorList>
            <consortium name="The Broad Institute Genomics Platform"/>
            <consortium name="The Broad Institute Genome Sequencing Center for Infectious Disease"/>
            <person name="Wu L."/>
            <person name="Ma J."/>
        </authorList>
    </citation>
    <scope>NUCLEOTIDE SEQUENCE [LARGE SCALE GENOMIC DNA]</scope>
    <source>
        <strain evidence="10">JCM 17137</strain>
    </source>
</reference>
<evidence type="ECO:0000256" key="3">
    <source>
        <dbReference type="ARBA" id="ARBA00022475"/>
    </source>
</evidence>
<dbReference type="NCBIfam" id="TIGR00711">
    <property type="entry name" value="efflux_EmrB"/>
    <property type="match status" value="1"/>
</dbReference>
<dbReference type="PROSITE" id="PS50850">
    <property type="entry name" value="MFS"/>
    <property type="match status" value="1"/>
</dbReference>
<feature type="transmembrane region" description="Helical" evidence="7">
    <location>
        <begin position="457"/>
        <end position="475"/>
    </location>
</feature>
<dbReference type="InterPro" id="IPR020846">
    <property type="entry name" value="MFS_dom"/>
</dbReference>
<name>A0ABP7G0X8_9ACTN</name>
<dbReference type="EMBL" id="BAABDD010000018">
    <property type="protein sequence ID" value="GAA3753391.1"/>
    <property type="molecule type" value="Genomic_DNA"/>
</dbReference>
<dbReference type="InterPro" id="IPR004638">
    <property type="entry name" value="EmrB-like"/>
</dbReference>
<accession>A0ABP7G0X8</accession>
<feature type="transmembrane region" description="Helical" evidence="7">
    <location>
        <begin position="198"/>
        <end position="216"/>
    </location>
</feature>
<evidence type="ECO:0000256" key="1">
    <source>
        <dbReference type="ARBA" id="ARBA00004651"/>
    </source>
</evidence>
<dbReference type="PANTHER" id="PTHR42718:SF42">
    <property type="entry name" value="EXPORT PROTEIN"/>
    <property type="match status" value="1"/>
</dbReference>
<keyword evidence="6 7" id="KW-0472">Membrane</keyword>
<dbReference type="Gene3D" id="1.20.1720.10">
    <property type="entry name" value="Multidrug resistance protein D"/>
    <property type="match status" value="1"/>
</dbReference>
<feature type="transmembrane region" description="Helical" evidence="7">
    <location>
        <begin position="46"/>
        <end position="64"/>
    </location>
</feature>
<comment type="caution">
    <text evidence="9">The sequence shown here is derived from an EMBL/GenBank/DDBJ whole genome shotgun (WGS) entry which is preliminary data.</text>
</comment>
<evidence type="ECO:0000259" key="8">
    <source>
        <dbReference type="PROSITE" id="PS50850"/>
    </source>
</evidence>
<feature type="domain" description="Major facilitator superfamily (MFS) profile" evidence="8">
    <location>
        <begin position="10"/>
        <end position="479"/>
    </location>
</feature>
<evidence type="ECO:0000256" key="6">
    <source>
        <dbReference type="ARBA" id="ARBA00023136"/>
    </source>
</evidence>
<feature type="transmembrane region" description="Helical" evidence="7">
    <location>
        <begin position="297"/>
        <end position="319"/>
    </location>
</feature>
<feature type="transmembrane region" description="Helical" evidence="7">
    <location>
        <begin position="266"/>
        <end position="291"/>
    </location>
</feature>
<feature type="transmembrane region" description="Helical" evidence="7">
    <location>
        <begin position="331"/>
        <end position="351"/>
    </location>
</feature>
<dbReference type="SUPFAM" id="SSF103473">
    <property type="entry name" value="MFS general substrate transporter"/>
    <property type="match status" value="1"/>
</dbReference>
<evidence type="ECO:0000313" key="9">
    <source>
        <dbReference type="EMBL" id="GAA3753391.1"/>
    </source>
</evidence>
<protein>
    <submittedName>
        <fullName evidence="9">MFS transporter</fullName>
    </submittedName>
</protein>
<evidence type="ECO:0000313" key="10">
    <source>
        <dbReference type="Proteomes" id="UP001500908"/>
    </source>
</evidence>
<keyword evidence="3" id="KW-1003">Cell membrane</keyword>
<feature type="transmembrane region" description="Helical" evidence="7">
    <location>
        <begin position="164"/>
        <end position="186"/>
    </location>
</feature>
<keyword evidence="5 7" id="KW-1133">Transmembrane helix</keyword>
<feature type="transmembrane region" description="Helical" evidence="7">
    <location>
        <begin position="12"/>
        <end position="34"/>
    </location>
</feature>
<dbReference type="Gene3D" id="1.20.1250.20">
    <property type="entry name" value="MFS general substrate transporter like domains"/>
    <property type="match status" value="1"/>
</dbReference>
<feature type="transmembrane region" description="Helical" evidence="7">
    <location>
        <begin position="76"/>
        <end position="103"/>
    </location>
</feature>
<keyword evidence="10" id="KW-1185">Reference proteome</keyword>
<dbReference type="PANTHER" id="PTHR42718">
    <property type="entry name" value="MAJOR FACILITATOR SUPERFAMILY MULTIDRUG TRANSPORTER MFSC"/>
    <property type="match status" value="1"/>
</dbReference>
<evidence type="ECO:0000256" key="4">
    <source>
        <dbReference type="ARBA" id="ARBA00022692"/>
    </source>
</evidence>
<dbReference type="Proteomes" id="UP001500908">
    <property type="component" value="Unassembled WGS sequence"/>
</dbReference>
<dbReference type="InterPro" id="IPR011701">
    <property type="entry name" value="MFS"/>
</dbReference>